<reference evidence="10 11" key="1">
    <citation type="submission" date="2019-02" db="EMBL/GenBank/DDBJ databases">
        <title>Prokaryotic population dynamics and viral predation in marine succession experiment using metagenomics: the confinement effect.</title>
        <authorList>
            <person name="Haro-Moreno J.M."/>
            <person name="Rodriguez-Valera F."/>
            <person name="Lopez-Perez M."/>
        </authorList>
    </citation>
    <scope>NUCLEOTIDE SEQUENCE [LARGE SCALE GENOMIC DNA]</scope>
    <source>
        <strain evidence="10">MED-G160</strain>
    </source>
</reference>
<evidence type="ECO:0000256" key="2">
    <source>
        <dbReference type="ARBA" id="ARBA00009347"/>
    </source>
</evidence>
<dbReference type="Gene3D" id="1.20.140.10">
    <property type="entry name" value="Butyryl-CoA Dehydrogenase, subunit A, domain 3"/>
    <property type="match status" value="1"/>
</dbReference>
<sequence>MKLVLSEEEQFLKDTAKNFAEERSPISHFRSLRDNNDRKLWDKDIWSEMVKLGWPGILIPEEFGGSNFGVTGIGVILQECAKTLTPSPLFATGVLGAYAISEFGNDEQKNNYLPKIVNGEITTALAVDETSHHDPYATELIAKKSNSGFTLSGKKIFVIDGASADLLIVLARTSGSKSDSTGLSLFIMDSNQSGIEAKKLDMADSRNYANIYFNDVSVDESSLLGDLETAGETVESILDIGRIAMSAEMLGNAESAFEITLDYLKQRKQFGALIGSFQALQHRAAEMFCEIELTKSSVLAAMRAADENSNELQRLSSLSKTVAGETLHLVSNEAIQMHGGIGVTDEYDIGFFLKRARVTEQIFGSAKYHTERYANLSGF</sequence>
<dbReference type="PANTHER" id="PTHR43884:SF20">
    <property type="entry name" value="ACYL-COA DEHYDROGENASE FADE28"/>
    <property type="match status" value="1"/>
</dbReference>
<dbReference type="InterPro" id="IPR037069">
    <property type="entry name" value="AcylCoA_DH/ox_N_sf"/>
</dbReference>
<keyword evidence="5 6" id="KW-0560">Oxidoreductase</keyword>
<dbReference type="Pfam" id="PF02771">
    <property type="entry name" value="Acyl-CoA_dh_N"/>
    <property type="match status" value="1"/>
</dbReference>
<feature type="domain" description="Acyl-CoA dehydrogenase/oxidase C-terminal" evidence="7">
    <location>
        <begin position="234"/>
        <end position="372"/>
    </location>
</feature>
<dbReference type="Pfam" id="PF00441">
    <property type="entry name" value="Acyl-CoA_dh_1"/>
    <property type="match status" value="1"/>
</dbReference>
<dbReference type="Gene3D" id="1.10.540.10">
    <property type="entry name" value="Acyl-CoA dehydrogenase/oxidase, N-terminal domain"/>
    <property type="match status" value="1"/>
</dbReference>
<dbReference type="SUPFAM" id="SSF47203">
    <property type="entry name" value="Acyl-CoA dehydrogenase C-terminal domain-like"/>
    <property type="match status" value="1"/>
</dbReference>
<dbReference type="Pfam" id="PF02770">
    <property type="entry name" value="Acyl-CoA_dh_M"/>
    <property type="match status" value="1"/>
</dbReference>
<dbReference type="GO" id="GO:0003995">
    <property type="term" value="F:acyl-CoA dehydrogenase activity"/>
    <property type="evidence" value="ECO:0007669"/>
    <property type="project" value="TreeGrafter"/>
</dbReference>
<comment type="caution">
    <text evidence="10">The sequence shown here is derived from an EMBL/GenBank/DDBJ whole genome shotgun (WGS) entry which is preliminary data.</text>
</comment>
<dbReference type="Gene3D" id="2.40.110.10">
    <property type="entry name" value="Butyryl-CoA Dehydrogenase, subunit A, domain 2"/>
    <property type="match status" value="1"/>
</dbReference>
<dbReference type="InterPro" id="IPR006091">
    <property type="entry name" value="Acyl-CoA_Oxase/DH_mid-dom"/>
</dbReference>
<evidence type="ECO:0000259" key="9">
    <source>
        <dbReference type="Pfam" id="PF02771"/>
    </source>
</evidence>
<dbReference type="SUPFAM" id="SSF56645">
    <property type="entry name" value="Acyl-CoA dehydrogenase NM domain-like"/>
    <property type="match status" value="1"/>
</dbReference>
<comment type="similarity">
    <text evidence="2 6">Belongs to the acyl-CoA dehydrogenase family.</text>
</comment>
<evidence type="ECO:0000256" key="1">
    <source>
        <dbReference type="ARBA" id="ARBA00001974"/>
    </source>
</evidence>
<proteinExistence type="inferred from homology"/>
<keyword evidence="3 6" id="KW-0285">Flavoprotein</keyword>
<comment type="cofactor">
    <cofactor evidence="1 6">
        <name>FAD</name>
        <dbReference type="ChEBI" id="CHEBI:57692"/>
    </cofactor>
</comment>
<evidence type="ECO:0000256" key="4">
    <source>
        <dbReference type="ARBA" id="ARBA00022827"/>
    </source>
</evidence>
<evidence type="ECO:0000256" key="3">
    <source>
        <dbReference type="ARBA" id="ARBA00022630"/>
    </source>
</evidence>
<dbReference type="InterPro" id="IPR046373">
    <property type="entry name" value="Acyl-CoA_Oxase/DH_mid-dom_sf"/>
</dbReference>
<evidence type="ECO:0000313" key="11">
    <source>
        <dbReference type="Proteomes" id="UP000318710"/>
    </source>
</evidence>
<dbReference type="InterPro" id="IPR036250">
    <property type="entry name" value="AcylCo_DH-like_C"/>
</dbReference>
<dbReference type="InterPro" id="IPR009075">
    <property type="entry name" value="AcylCo_DH/oxidase_C"/>
</dbReference>
<dbReference type="GO" id="GO:0050660">
    <property type="term" value="F:flavin adenine dinucleotide binding"/>
    <property type="evidence" value="ECO:0007669"/>
    <property type="project" value="InterPro"/>
</dbReference>
<feature type="domain" description="Acyl-CoA oxidase/dehydrogenase middle" evidence="8">
    <location>
        <begin position="137"/>
        <end position="216"/>
    </location>
</feature>
<accession>A0A520N2F5</accession>
<evidence type="ECO:0000256" key="6">
    <source>
        <dbReference type="RuleBase" id="RU362125"/>
    </source>
</evidence>
<dbReference type="EMBL" id="SHBF01000013">
    <property type="protein sequence ID" value="RZO27654.1"/>
    <property type="molecule type" value="Genomic_DNA"/>
</dbReference>
<evidence type="ECO:0000259" key="8">
    <source>
        <dbReference type="Pfam" id="PF02770"/>
    </source>
</evidence>
<evidence type="ECO:0000259" key="7">
    <source>
        <dbReference type="Pfam" id="PF00441"/>
    </source>
</evidence>
<name>A0A520N2F5_9GAMM</name>
<protein>
    <submittedName>
        <fullName evidence="10">Acyl-CoA dehydrogenase family protein</fullName>
    </submittedName>
</protein>
<organism evidence="10 11">
    <name type="scientific">SAR86 cluster bacterium</name>
    <dbReference type="NCBI Taxonomy" id="2030880"/>
    <lineage>
        <taxon>Bacteria</taxon>
        <taxon>Pseudomonadati</taxon>
        <taxon>Pseudomonadota</taxon>
        <taxon>Gammaproteobacteria</taxon>
        <taxon>SAR86 cluster</taxon>
    </lineage>
</organism>
<dbReference type="InterPro" id="IPR009100">
    <property type="entry name" value="AcylCoA_DH/oxidase_NM_dom_sf"/>
</dbReference>
<feature type="domain" description="Acyl-CoA dehydrogenase/oxidase N-terminal" evidence="9">
    <location>
        <begin position="6"/>
        <end position="120"/>
    </location>
</feature>
<evidence type="ECO:0000256" key="5">
    <source>
        <dbReference type="ARBA" id="ARBA00023002"/>
    </source>
</evidence>
<gene>
    <name evidence="10" type="ORF">EVA93_02870</name>
</gene>
<keyword evidence="4 6" id="KW-0274">FAD</keyword>
<dbReference type="CDD" id="cd00567">
    <property type="entry name" value="ACAD"/>
    <property type="match status" value="1"/>
</dbReference>
<dbReference type="Proteomes" id="UP000318710">
    <property type="component" value="Unassembled WGS sequence"/>
</dbReference>
<dbReference type="PANTHER" id="PTHR43884">
    <property type="entry name" value="ACYL-COA DEHYDROGENASE"/>
    <property type="match status" value="1"/>
</dbReference>
<evidence type="ECO:0000313" key="10">
    <source>
        <dbReference type="EMBL" id="RZO27654.1"/>
    </source>
</evidence>
<dbReference type="InterPro" id="IPR013786">
    <property type="entry name" value="AcylCoA_DH/ox_N"/>
</dbReference>
<dbReference type="AlphaFoldDB" id="A0A520N2F5"/>